<reference evidence="4" key="1">
    <citation type="journal article" date="2014" name="Proc. Natl. Acad. Sci. U.S.A.">
        <title>Extensive sampling of basidiomycete genomes demonstrates inadequacy of the white-rot/brown-rot paradigm for wood decay fungi.</title>
        <authorList>
            <person name="Riley R."/>
            <person name="Salamov A.A."/>
            <person name="Brown D.W."/>
            <person name="Nagy L.G."/>
            <person name="Floudas D."/>
            <person name="Held B.W."/>
            <person name="Levasseur A."/>
            <person name="Lombard V."/>
            <person name="Morin E."/>
            <person name="Otillar R."/>
            <person name="Lindquist E.A."/>
            <person name="Sun H."/>
            <person name="LaButti K.M."/>
            <person name="Schmutz J."/>
            <person name="Jabbour D."/>
            <person name="Luo H."/>
            <person name="Baker S.E."/>
            <person name="Pisabarro A.G."/>
            <person name="Walton J.D."/>
            <person name="Blanchette R.A."/>
            <person name="Henrissat B."/>
            <person name="Martin F."/>
            <person name="Cullen D."/>
            <person name="Hibbett D.S."/>
            <person name="Grigoriev I.V."/>
        </authorList>
    </citation>
    <scope>NUCLEOTIDE SEQUENCE [LARGE SCALE GENOMIC DNA]</scope>
    <source>
        <strain evidence="4">FD-172 SS1</strain>
    </source>
</reference>
<dbReference type="OrthoDB" id="3256399at2759"/>
<evidence type="ECO:0000256" key="1">
    <source>
        <dbReference type="SAM" id="MobiDB-lite"/>
    </source>
</evidence>
<sequence length="273" mass="30780">MPQLPRGWPPWRNAQPEQYSSQPQSQPPPPPQQPSRNEHVSSARNHTSRKPATPSRRASLLPAAAAALLSPKPRLPTQTSQRRASTHGATAHRPAPEPKKQAVGVCELLSVSLSHDRPHITYDVRMPVSSARVWHYPPAKLSSSERDALAVVPATSRIQIISKFFPWDIEVVNRKGVTCGDVLQAVHDALNRRIASSEWWIVQETQRQQVSMAFDKNCTETPSRDRTEGILRVDWLRDWTAVLGLVKDNDFIDRRVYDKKARPSTWVLVLTRA</sequence>
<dbReference type="InterPro" id="IPR046522">
    <property type="entry name" value="DUF6699"/>
</dbReference>
<protein>
    <recommendedName>
        <fullName evidence="2">DUF6699 domain-containing protein</fullName>
    </recommendedName>
</protein>
<organism evidence="3 4">
    <name type="scientific">Botryobasidium botryosum (strain FD-172 SS1)</name>
    <dbReference type="NCBI Taxonomy" id="930990"/>
    <lineage>
        <taxon>Eukaryota</taxon>
        <taxon>Fungi</taxon>
        <taxon>Dikarya</taxon>
        <taxon>Basidiomycota</taxon>
        <taxon>Agaricomycotina</taxon>
        <taxon>Agaricomycetes</taxon>
        <taxon>Cantharellales</taxon>
        <taxon>Botryobasidiaceae</taxon>
        <taxon>Botryobasidium</taxon>
    </lineage>
</organism>
<keyword evidence="4" id="KW-1185">Reference proteome</keyword>
<dbReference type="InParanoid" id="A0A067N3S9"/>
<feature type="compositionally biased region" description="Low complexity" evidence="1">
    <location>
        <begin position="54"/>
        <end position="76"/>
    </location>
</feature>
<dbReference type="AlphaFoldDB" id="A0A067N3S9"/>
<proteinExistence type="predicted"/>
<evidence type="ECO:0000259" key="2">
    <source>
        <dbReference type="Pfam" id="PF20415"/>
    </source>
</evidence>
<feature type="domain" description="DUF6699" evidence="2">
    <location>
        <begin position="120"/>
        <end position="249"/>
    </location>
</feature>
<accession>A0A067N3S9</accession>
<evidence type="ECO:0000313" key="3">
    <source>
        <dbReference type="EMBL" id="KDQ18777.1"/>
    </source>
</evidence>
<dbReference type="HOGENOM" id="CLU_072871_1_0_1"/>
<name>A0A067N3S9_BOTB1</name>
<dbReference type="EMBL" id="KL198020">
    <property type="protein sequence ID" value="KDQ18777.1"/>
    <property type="molecule type" value="Genomic_DNA"/>
</dbReference>
<feature type="compositionally biased region" description="Low complexity" evidence="1">
    <location>
        <begin position="15"/>
        <end position="24"/>
    </location>
</feature>
<evidence type="ECO:0000313" key="4">
    <source>
        <dbReference type="Proteomes" id="UP000027195"/>
    </source>
</evidence>
<dbReference type="Pfam" id="PF20415">
    <property type="entry name" value="DUF6699"/>
    <property type="match status" value="1"/>
</dbReference>
<feature type="region of interest" description="Disordered" evidence="1">
    <location>
        <begin position="1"/>
        <end position="101"/>
    </location>
</feature>
<gene>
    <name evidence="3" type="ORF">BOTBODRAFT_170786</name>
</gene>
<dbReference type="Proteomes" id="UP000027195">
    <property type="component" value="Unassembled WGS sequence"/>
</dbReference>